<dbReference type="EMBL" id="JAOAOG010000239">
    <property type="protein sequence ID" value="KAJ6237242.1"/>
    <property type="molecule type" value="Genomic_DNA"/>
</dbReference>
<evidence type="ECO:0000313" key="4">
    <source>
        <dbReference type="Proteomes" id="UP001150062"/>
    </source>
</evidence>
<dbReference type="Gene3D" id="2.130.10.30">
    <property type="entry name" value="Regulator of chromosome condensation 1/beta-lactamase-inhibitor protein II"/>
    <property type="match status" value="1"/>
</dbReference>
<dbReference type="Pfam" id="PF00651">
    <property type="entry name" value="BTB"/>
    <property type="match status" value="1"/>
</dbReference>
<name>A0ABQ8XZ78_9EUKA</name>
<feature type="repeat" description="RCC1" evidence="1">
    <location>
        <begin position="274"/>
        <end position="321"/>
    </location>
</feature>
<dbReference type="InterPro" id="IPR000408">
    <property type="entry name" value="Reg_chr_condens"/>
</dbReference>
<dbReference type="PANTHER" id="PTHR45982">
    <property type="entry name" value="REGULATOR OF CHROMOSOME CONDENSATION"/>
    <property type="match status" value="1"/>
</dbReference>
<protein>
    <submittedName>
        <fullName evidence="3">Regulator of chromosome condensation</fullName>
    </submittedName>
</protein>
<dbReference type="SUPFAM" id="SSF54695">
    <property type="entry name" value="POZ domain"/>
    <property type="match status" value="1"/>
</dbReference>
<dbReference type="InterPro" id="IPR009091">
    <property type="entry name" value="RCC1/BLIP-II"/>
</dbReference>
<evidence type="ECO:0000259" key="2">
    <source>
        <dbReference type="PROSITE" id="PS50097"/>
    </source>
</evidence>
<evidence type="ECO:0000313" key="3">
    <source>
        <dbReference type="EMBL" id="KAJ6237242.1"/>
    </source>
</evidence>
<dbReference type="Proteomes" id="UP001150062">
    <property type="component" value="Unassembled WGS sequence"/>
</dbReference>
<evidence type="ECO:0000256" key="1">
    <source>
        <dbReference type="PROSITE-ProRule" id="PRU00235"/>
    </source>
</evidence>
<sequence length="625" mass="72427">MISKPPFVIYTSGKTFKFLIDKKNEPNLPHFTPISKITNQQQVKKIVSGIRWNLNCLVWKGKNQLELYQSKGWQEPNDFTLKKYLIKNEIIKDIQAGQHTYLILTQSGKVYSLADSKKGTHCEIPLADPEKSTLDEIRPVPFFNDIENNRKVKSIAMTGWSCYYLCHDHKLYGNGLNGGRLGDQTSNKSKHIPVLIYENVTRIFSSIQAYGLFITTNKNDLYSCGYNSNGILGIGNNKDQNSLQKVPNWKNKANNILNICSCNNFTVLVTKLEGKTFSCGDGKFNGIGKNKLKFALIPSLKGKKVIQLSGGQMHCLILTKGNELYGWGFTNRRYNENEYNHPTDQYQNESENWCLPRKINLPLFYVENENKFNLKIHCGTNSVILYPEYIDCLVDDFKKLFESKKFCDSKIILISKTKNRNKKERNIEVQIHKLIVELRTGLKINQINNLLNQNFVNQKEINFFLKWVYYEKISNEIILNRIFNTLNLPFPPKNSLKKDILKLFQDEDSKDFSILVKENDENEKGEEEEEEDGISVHKLILLARSGLYREMFQNINEKEQNLKHIKDYSGKSIESLEILITYLYTNSIKFTADHDPQLIIEELQDAVEYYQLNESSNFLTQLMNK</sequence>
<feature type="domain" description="BTB" evidence="2">
    <location>
        <begin position="510"/>
        <end position="592"/>
    </location>
</feature>
<dbReference type="PROSITE" id="PS50012">
    <property type="entry name" value="RCC1_3"/>
    <property type="match status" value="1"/>
</dbReference>
<keyword evidence="4" id="KW-1185">Reference proteome</keyword>
<dbReference type="PROSITE" id="PS50097">
    <property type="entry name" value="BTB"/>
    <property type="match status" value="1"/>
</dbReference>
<organism evidence="3 4">
    <name type="scientific">Anaeramoeba flamelloides</name>
    <dbReference type="NCBI Taxonomy" id="1746091"/>
    <lineage>
        <taxon>Eukaryota</taxon>
        <taxon>Metamonada</taxon>
        <taxon>Anaeramoebidae</taxon>
        <taxon>Anaeramoeba</taxon>
    </lineage>
</organism>
<accession>A0ABQ8XZ78</accession>
<dbReference type="InterPro" id="IPR051553">
    <property type="entry name" value="Ran_GTPase-activating"/>
</dbReference>
<gene>
    <name evidence="3" type="ORF">M0813_26798</name>
</gene>
<dbReference type="CDD" id="cd18186">
    <property type="entry name" value="BTB_POZ_ZBTB_KLHL-like"/>
    <property type="match status" value="1"/>
</dbReference>
<comment type="caution">
    <text evidence="3">The sequence shown here is derived from an EMBL/GenBank/DDBJ whole genome shotgun (WGS) entry which is preliminary data.</text>
</comment>
<dbReference type="Gene3D" id="3.30.710.10">
    <property type="entry name" value="Potassium Channel Kv1.1, Chain A"/>
    <property type="match status" value="1"/>
</dbReference>
<dbReference type="InterPro" id="IPR000210">
    <property type="entry name" value="BTB/POZ_dom"/>
</dbReference>
<proteinExistence type="predicted"/>
<dbReference type="PANTHER" id="PTHR45982:SF1">
    <property type="entry name" value="REGULATOR OF CHROMOSOME CONDENSATION"/>
    <property type="match status" value="1"/>
</dbReference>
<dbReference type="InterPro" id="IPR011333">
    <property type="entry name" value="SKP1/BTB/POZ_sf"/>
</dbReference>
<reference evidence="3" key="1">
    <citation type="submission" date="2022-08" db="EMBL/GenBank/DDBJ databases">
        <title>Novel sulfate-reducing endosymbionts in the free-living metamonad Anaeramoeba.</title>
        <authorList>
            <person name="Jerlstrom-Hultqvist J."/>
            <person name="Cepicka I."/>
            <person name="Gallot-Lavallee L."/>
            <person name="Salas-Leiva D."/>
            <person name="Curtis B.A."/>
            <person name="Zahonova K."/>
            <person name="Pipaliya S."/>
            <person name="Dacks J."/>
            <person name="Roger A.J."/>
        </authorList>
    </citation>
    <scope>NUCLEOTIDE SEQUENCE</scope>
    <source>
        <strain evidence="3">Schooner1</strain>
    </source>
</reference>
<dbReference type="SUPFAM" id="SSF50985">
    <property type="entry name" value="RCC1/BLIP-II"/>
    <property type="match status" value="1"/>
</dbReference>